<organism evidence="5 6">
    <name type="scientific">Reticulomyxa filosa</name>
    <dbReference type="NCBI Taxonomy" id="46433"/>
    <lineage>
        <taxon>Eukaryota</taxon>
        <taxon>Sar</taxon>
        <taxon>Rhizaria</taxon>
        <taxon>Retaria</taxon>
        <taxon>Foraminifera</taxon>
        <taxon>Monothalamids</taxon>
        <taxon>Reticulomyxidae</taxon>
        <taxon>Reticulomyxa</taxon>
    </lineage>
</organism>
<dbReference type="PANTHER" id="PTHR12241">
    <property type="entry name" value="TUBULIN POLYGLUTAMYLASE"/>
    <property type="match status" value="1"/>
</dbReference>
<dbReference type="Proteomes" id="UP000023152">
    <property type="component" value="Unassembled WGS sequence"/>
</dbReference>
<dbReference type="GO" id="GO:0015631">
    <property type="term" value="F:tubulin binding"/>
    <property type="evidence" value="ECO:0007669"/>
    <property type="project" value="TreeGrafter"/>
</dbReference>
<dbReference type="EMBL" id="ASPP01026287">
    <property type="protein sequence ID" value="ETO07296.1"/>
    <property type="molecule type" value="Genomic_DNA"/>
</dbReference>
<keyword evidence="4" id="KW-1133">Transmembrane helix</keyword>
<dbReference type="AlphaFoldDB" id="X6M115"/>
<feature type="transmembrane region" description="Helical" evidence="4">
    <location>
        <begin position="323"/>
        <end position="341"/>
    </location>
</feature>
<comment type="caution">
    <text evidence="5">The sequence shown here is derived from an EMBL/GenBank/DDBJ whole genome shotgun (WGS) entry which is preliminary data.</text>
</comment>
<protein>
    <submittedName>
        <fullName evidence="5">Tubulin--tyrosine ligase</fullName>
    </submittedName>
</protein>
<dbReference type="Pfam" id="PF03133">
    <property type="entry name" value="TTL"/>
    <property type="match status" value="1"/>
</dbReference>
<evidence type="ECO:0000256" key="2">
    <source>
        <dbReference type="ARBA" id="ARBA00022741"/>
    </source>
</evidence>
<keyword evidence="4" id="KW-0472">Membrane</keyword>
<dbReference type="PROSITE" id="PS51221">
    <property type="entry name" value="TTL"/>
    <property type="match status" value="1"/>
</dbReference>
<dbReference type="OrthoDB" id="202825at2759"/>
<dbReference type="GO" id="GO:0070740">
    <property type="term" value="F:tubulin-glutamic acid ligase activity"/>
    <property type="evidence" value="ECO:0007669"/>
    <property type="project" value="TreeGrafter"/>
</dbReference>
<dbReference type="InterPro" id="IPR004344">
    <property type="entry name" value="TTL/TTLL_fam"/>
</dbReference>
<dbReference type="GO" id="GO:0005524">
    <property type="term" value="F:ATP binding"/>
    <property type="evidence" value="ECO:0007669"/>
    <property type="project" value="UniProtKB-KW"/>
</dbReference>
<dbReference type="Gene3D" id="3.30.470.20">
    <property type="entry name" value="ATP-grasp fold, B domain"/>
    <property type="match status" value="1"/>
</dbReference>
<evidence type="ECO:0000256" key="1">
    <source>
        <dbReference type="ARBA" id="ARBA00022598"/>
    </source>
</evidence>
<evidence type="ECO:0000313" key="5">
    <source>
        <dbReference type="EMBL" id="ETO07296.1"/>
    </source>
</evidence>
<gene>
    <name evidence="5" type="ORF">RFI_30096</name>
</gene>
<name>X6M115_RETFI</name>
<dbReference type="GO" id="GO:0000226">
    <property type="term" value="P:microtubule cytoskeleton organization"/>
    <property type="evidence" value="ECO:0007669"/>
    <property type="project" value="TreeGrafter"/>
</dbReference>
<dbReference type="SUPFAM" id="SSF56059">
    <property type="entry name" value="Glutathione synthetase ATP-binding domain-like"/>
    <property type="match status" value="1"/>
</dbReference>
<accession>X6M115</accession>
<keyword evidence="3" id="KW-0067">ATP-binding</keyword>
<keyword evidence="4" id="KW-0812">Transmembrane</keyword>
<sequence length="344" mass="40830">MSMLYYFDERIGKIGERCVDLHLFEGNDIEKLHTLLKEKYVPENWRDIVQQFSKELMVETVIIQEYITKPLLFKKHYKFDLRMYVLTASTNPTVVFYHSGKMRICGVKYTEDFSENAKWGHITNCKIQREHENFEHTKQSIDGQEMLSDWEGFVKFMHELCVEEDHFGIEWYEDKKTKKEQGTLTVEDVGELIDIKCKRIIRDLCDSVGRLNDKESIELRRPCQFTFHGIDVIMDDSGNMWLLEVNRCASISLVGFENIREMTKRMLAEMVDICFEIRNIKKSGRVFDQDTPLSSQKCWQRVPLTYLQKEPFSIVDEKFCRCILVHLIYIYSLSITLYYFVTLS</sequence>
<reference evidence="5 6" key="1">
    <citation type="journal article" date="2013" name="Curr. Biol.">
        <title>The Genome of the Foraminiferan Reticulomyxa filosa.</title>
        <authorList>
            <person name="Glockner G."/>
            <person name="Hulsmann N."/>
            <person name="Schleicher M."/>
            <person name="Noegel A.A."/>
            <person name="Eichinger L."/>
            <person name="Gallinger C."/>
            <person name="Pawlowski J."/>
            <person name="Sierra R."/>
            <person name="Euteneuer U."/>
            <person name="Pillet L."/>
            <person name="Moustafa A."/>
            <person name="Platzer M."/>
            <person name="Groth M."/>
            <person name="Szafranski K."/>
            <person name="Schliwa M."/>
        </authorList>
    </citation>
    <scope>NUCLEOTIDE SEQUENCE [LARGE SCALE GENOMIC DNA]</scope>
</reference>
<dbReference type="GO" id="GO:0036064">
    <property type="term" value="C:ciliary basal body"/>
    <property type="evidence" value="ECO:0007669"/>
    <property type="project" value="TreeGrafter"/>
</dbReference>
<evidence type="ECO:0000313" key="6">
    <source>
        <dbReference type="Proteomes" id="UP000023152"/>
    </source>
</evidence>
<keyword evidence="6" id="KW-1185">Reference proteome</keyword>
<evidence type="ECO:0000256" key="4">
    <source>
        <dbReference type="SAM" id="Phobius"/>
    </source>
</evidence>
<keyword evidence="1 5" id="KW-0436">Ligase</keyword>
<proteinExistence type="predicted"/>
<keyword evidence="2" id="KW-0547">Nucleotide-binding</keyword>
<evidence type="ECO:0000256" key="3">
    <source>
        <dbReference type="ARBA" id="ARBA00022840"/>
    </source>
</evidence>